<keyword evidence="2" id="KW-1185">Reference proteome</keyword>
<gene>
    <name evidence="1" type="ORF">AFUS01_LOCUS20671</name>
</gene>
<dbReference type="EMBL" id="CAJVCH010225607">
    <property type="protein sequence ID" value="CAG7732137.1"/>
    <property type="molecule type" value="Genomic_DNA"/>
</dbReference>
<proteinExistence type="predicted"/>
<dbReference type="AlphaFoldDB" id="A0A8J2PAA5"/>
<accession>A0A8J2PAA5</accession>
<sequence>ILRVIQQLSENYAITAIQPVLKVGHNALFIELKFR</sequence>
<evidence type="ECO:0000313" key="2">
    <source>
        <dbReference type="Proteomes" id="UP000708208"/>
    </source>
</evidence>
<protein>
    <submittedName>
        <fullName evidence="1">Uncharacterized protein</fullName>
    </submittedName>
</protein>
<dbReference type="Proteomes" id="UP000708208">
    <property type="component" value="Unassembled WGS sequence"/>
</dbReference>
<comment type="caution">
    <text evidence="1">The sequence shown here is derived from an EMBL/GenBank/DDBJ whole genome shotgun (WGS) entry which is preliminary data.</text>
</comment>
<evidence type="ECO:0000313" key="1">
    <source>
        <dbReference type="EMBL" id="CAG7732137.1"/>
    </source>
</evidence>
<organism evidence="1 2">
    <name type="scientific">Allacma fusca</name>
    <dbReference type="NCBI Taxonomy" id="39272"/>
    <lineage>
        <taxon>Eukaryota</taxon>
        <taxon>Metazoa</taxon>
        <taxon>Ecdysozoa</taxon>
        <taxon>Arthropoda</taxon>
        <taxon>Hexapoda</taxon>
        <taxon>Collembola</taxon>
        <taxon>Symphypleona</taxon>
        <taxon>Sminthuridae</taxon>
        <taxon>Allacma</taxon>
    </lineage>
</organism>
<feature type="non-terminal residue" evidence="1">
    <location>
        <position position="1"/>
    </location>
</feature>
<name>A0A8J2PAA5_9HEXA</name>
<reference evidence="1" key="1">
    <citation type="submission" date="2021-06" db="EMBL/GenBank/DDBJ databases">
        <authorList>
            <person name="Hodson N. C."/>
            <person name="Mongue J. A."/>
            <person name="Jaron S. K."/>
        </authorList>
    </citation>
    <scope>NUCLEOTIDE SEQUENCE</scope>
</reference>